<name>A0ABT1K9A7_9ACTN</name>
<dbReference type="RefSeq" id="WP_253776075.1">
    <property type="nucleotide sequence ID" value="NZ_BAAAVE010000017.1"/>
</dbReference>
<keyword evidence="2" id="KW-1185">Reference proteome</keyword>
<organism evidence="1 2">
    <name type="scientific">Nonomuraea roseoviolacea subsp. carminata</name>
    <dbReference type="NCBI Taxonomy" id="160689"/>
    <lineage>
        <taxon>Bacteria</taxon>
        <taxon>Bacillati</taxon>
        <taxon>Actinomycetota</taxon>
        <taxon>Actinomycetes</taxon>
        <taxon>Streptosporangiales</taxon>
        <taxon>Streptosporangiaceae</taxon>
        <taxon>Nonomuraea</taxon>
    </lineage>
</organism>
<protein>
    <submittedName>
        <fullName evidence="1">Uncharacterized protein</fullName>
    </submittedName>
</protein>
<proteinExistence type="predicted"/>
<sequence length="100" mass="10644">MPQTLAPALVPQQRRPCPVATPWCVRHDHSESICAAADTPVPGPLHYGTQPCVGLMANPDFGTVIHIYLADDPHTLDEAEEIALAILAKVAAARGTEVAR</sequence>
<comment type="caution">
    <text evidence="1">The sequence shown here is derived from an EMBL/GenBank/DDBJ whole genome shotgun (WGS) entry which is preliminary data.</text>
</comment>
<gene>
    <name evidence="1" type="ORF">HD595_006702</name>
</gene>
<evidence type="ECO:0000313" key="1">
    <source>
        <dbReference type="EMBL" id="MCP2350580.1"/>
    </source>
</evidence>
<dbReference type="Proteomes" id="UP001320766">
    <property type="component" value="Unassembled WGS sequence"/>
</dbReference>
<evidence type="ECO:0000313" key="2">
    <source>
        <dbReference type="Proteomes" id="UP001320766"/>
    </source>
</evidence>
<dbReference type="EMBL" id="JAMZEC010000001">
    <property type="protein sequence ID" value="MCP2350580.1"/>
    <property type="molecule type" value="Genomic_DNA"/>
</dbReference>
<reference evidence="1 2" key="1">
    <citation type="submission" date="2022-06" db="EMBL/GenBank/DDBJ databases">
        <title>Sequencing the genomes of 1000 actinobacteria strains.</title>
        <authorList>
            <person name="Klenk H.-P."/>
        </authorList>
    </citation>
    <scope>NUCLEOTIDE SEQUENCE [LARGE SCALE GENOMIC DNA]</scope>
    <source>
        <strain evidence="1 2">DSM 44170</strain>
    </source>
</reference>
<accession>A0ABT1K9A7</accession>